<protein>
    <submittedName>
        <fullName evidence="2">Uncharacterized protein</fullName>
    </submittedName>
</protein>
<keyword evidence="3" id="KW-1185">Reference proteome</keyword>
<reference evidence="3" key="1">
    <citation type="submission" date="2010-08" db="EMBL/GenBank/DDBJ databases">
        <authorList>
            <consortium name="Caenorhabditis japonica Sequencing Consortium"/>
            <person name="Wilson R.K."/>
        </authorList>
    </citation>
    <scope>NUCLEOTIDE SEQUENCE [LARGE SCALE GENOMIC DNA]</scope>
    <source>
        <strain evidence="3">DF5081</strain>
    </source>
</reference>
<feature type="compositionally biased region" description="Basic and acidic residues" evidence="1">
    <location>
        <begin position="13"/>
        <end position="30"/>
    </location>
</feature>
<reference evidence="2" key="2">
    <citation type="submission" date="2022-06" db="UniProtKB">
        <authorList>
            <consortium name="EnsemblMetazoa"/>
        </authorList>
    </citation>
    <scope>IDENTIFICATION</scope>
    <source>
        <strain evidence="2">DF5081</strain>
    </source>
</reference>
<dbReference type="EnsemblMetazoa" id="CJA31044.1">
    <property type="protein sequence ID" value="CJA31044.1"/>
    <property type="gene ID" value="WBGene00206891"/>
</dbReference>
<dbReference type="AlphaFoldDB" id="A0A8R1IAT6"/>
<evidence type="ECO:0000256" key="1">
    <source>
        <dbReference type="SAM" id="MobiDB-lite"/>
    </source>
</evidence>
<proteinExistence type="predicted"/>
<dbReference type="Proteomes" id="UP000005237">
    <property type="component" value="Unassembled WGS sequence"/>
</dbReference>
<name>A0A8R1IAT6_CAEJA</name>
<organism evidence="2 3">
    <name type="scientific">Caenorhabditis japonica</name>
    <dbReference type="NCBI Taxonomy" id="281687"/>
    <lineage>
        <taxon>Eukaryota</taxon>
        <taxon>Metazoa</taxon>
        <taxon>Ecdysozoa</taxon>
        <taxon>Nematoda</taxon>
        <taxon>Chromadorea</taxon>
        <taxon>Rhabditida</taxon>
        <taxon>Rhabditina</taxon>
        <taxon>Rhabditomorpha</taxon>
        <taxon>Rhabditoidea</taxon>
        <taxon>Rhabditidae</taxon>
        <taxon>Peloderinae</taxon>
        <taxon>Caenorhabditis</taxon>
    </lineage>
</organism>
<evidence type="ECO:0000313" key="2">
    <source>
        <dbReference type="EnsemblMetazoa" id="CJA31044.1"/>
    </source>
</evidence>
<accession>A0A8R1IAT6</accession>
<feature type="region of interest" description="Disordered" evidence="1">
    <location>
        <begin position="1"/>
        <end position="48"/>
    </location>
</feature>
<evidence type="ECO:0000313" key="3">
    <source>
        <dbReference type="Proteomes" id="UP000005237"/>
    </source>
</evidence>
<sequence>MSDGPSVRTRGGQNKEREDMKKKQKELEKTRKNRKRDGEDPFQTPQKRVEFNALDERRKFRSYDFEIWKVPRIPRRWNKWSNEDL</sequence>